<gene>
    <name evidence="4" type="ORF">JHW45_10660</name>
</gene>
<feature type="region of interest" description="Disordered" evidence="2">
    <location>
        <begin position="421"/>
        <end position="498"/>
    </location>
</feature>
<dbReference type="InterPro" id="IPR013491">
    <property type="entry name" value="Tape_meas_N"/>
</dbReference>
<accession>A0ABY7SUD0</accession>
<organism evidence="4 5">
    <name type="scientific">Paracoccus stylophorae</name>
    <dbReference type="NCBI Taxonomy" id="659350"/>
    <lineage>
        <taxon>Bacteria</taxon>
        <taxon>Pseudomonadati</taxon>
        <taxon>Pseudomonadota</taxon>
        <taxon>Alphaproteobacteria</taxon>
        <taxon>Rhodobacterales</taxon>
        <taxon>Paracoccaceae</taxon>
        <taxon>Paracoccus</taxon>
    </lineage>
</organism>
<dbReference type="RefSeq" id="WP_272857691.1">
    <property type="nucleotide sequence ID" value="NZ_CP067134.1"/>
</dbReference>
<evidence type="ECO:0000256" key="1">
    <source>
        <dbReference type="SAM" id="Coils"/>
    </source>
</evidence>
<feature type="coiled-coil region" evidence="1">
    <location>
        <begin position="358"/>
        <end position="409"/>
    </location>
</feature>
<dbReference type="Pfam" id="PF20155">
    <property type="entry name" value="TMP_3"/>
    <property type="match status" value="1"/>
</dbReference>
<keyword evidence="5" id="KW-1185">Reference proteome</keyword>
<reference evidence="4 5" key="1">
    <citation type="submission" date="2021-01" db="EMBL/GenBank/DDBJ databases">
        <title>Biogeographic distribution of Paracoccus.</title>
        <authorList>
            <person name="Hollensteiner J."/>
            <person name="Leineberger J."/>
            <person name="Brinkhoff T."/>
            <person name="Daniel R."/>
        </authorList>
    </citation>
    <scope>NUCLEOTIDE SEQUENCE [LARGE SCALE GENOMIC DNA]</scope>
    <source>
        <strain evidence="4 5">LMG25392</strain>
    </source>
</reference>
<feature type="coiled-coil region" evidence="1">
    <location>
        <begin position="561"/>
        <end position="588"/>
    </location>
</feature>
<feature type="compositionally biased region" description="Basic and acidic residues" evidence="2">
    <location>
        <begin position="486"/>
        <end position="498"/>
    </location>
</feature>
<feature type="domain" description="Tape measure protein N-terminal" evidence="3">
    <location>
        <begin position="89"/>
        <end position="280"/>
    </location>
</feature>
<evidence type="ECO:0000313" key="4">
    <source>
        <dbReference type="EMBL" id="WCR09577.1"/>
    </source>
</evidence>
<dbReference type="NCBIfam" id="TIGR02675">
    <property type="entry name" value="tape_meas_nterm"/>
    <property type="match status" value="1"/>
</dbReference>
<feature type="compositionally biased region" description="Gly residues" evidence="2">
    <location>
        <begin position="465"/>
        <end position="483"/>
    </location>
</feature>
<dbReference type="Proteomes" id="UP001218412">
    <property type="component" value="Chromosome"/>
</dbReference>
<protein>
    <submittedName>
        <fullName evidence="4">Tape measure protein</fullName>
    </submittedName>
</protein>
<proteinExistence type="predicted"/>
<dbReference type="EMBL" id="CP067134">
    <property type="protein sequence ID" value="WCR09577.1"/>
    <property type="molecule type" value="Genomic_DNA"/>
</dbReference>
<name>A0ABY7SUD0_9RHOB</name>
<evidence type="ECO:0000256" key="2">
    <source>
        <dbReference type="SAM" id="MobiDB-lite"/>
    </source>
</evidence>
<keyword evidence="1" id="KW-0175">Coiled coil</keyword>
<evidence type="ECO:0000313" key="5">
    <source>
        <dbReference type="Proteomes" id="UP001218412"/>
    </source>
</evidence>
<evidence type="ECO:0000259" key="3">
    <source>
        <dbReference type="Pfam" id="PF20155"/>
    </source>
</evidence>
<sequence length="775" mass="80248">MSELSGLVVDVEARITKLERGLQKANEAQRRAAGQMERTARDNARRIGQAYDSVGARMQRAFAGLPNMLRLGGGLLAGSALSRQIGAYSRLADEATAMRNALGNAGLAGAELAETYEQLFKAAQRNSAPVNSLVDLYSKLALAQNELGVSSADLIRFSDGVAVALRVAGTDATAASGALLQLSQALGGGIVRAEEFNSILEGTPTIAQAVARGLKEAGGSVAELRRLVNDGQVSSTAFFRAFEVGSADLREQAANAQSTVAAAMTRIGNSLVSAAGDFDQASGASASLARMLGEVADAVDGFDASGLVAEVQRIADAFGDAEDAVSSWLRALADAQGFADLNDALGITEGGQFLNPDVREAEQKIAGLEREVQNLQAQIENNSELGFDNSEAIARLREVRAELAAIRAEAAALPRYVSGIRPDGTVVHDMSDAGKPITGYEAPPKPTPTAPVSIADFPAAPPKSTGGGGGRRGRSGGGGGGGRSAPRPDDYAREVEQVRQRTQALQIETAEIVAAASGERELAEAMDFARAKAELLHAAQQAGKTITPELEAEIDGLAGTYVKAGAAAEEAADRIRRLQDNARDGAEATADLFMAATDGADTFKRALVDLARAIVRNQILRVASSLPGMSALGALLAPPPGFAEGGYTGPGGKFEPAGIVHAGEYVMPQEVVKRVGADNLEALHRSALRGYSAGGLVGATGQITKAASDSHSGAANVQNITMSPTINVNASGGTPEANADLARQISAETERAMRGLVRDELVRQHRTGAMLAGRR</sequence>